<dbReference type="Pfam" id="PF00753">
    <property type="entry name" value="Lactamase_B"/>
    <property type="match status" value="1"/>
</dbReference>
<dbReference type="InterPro" id="IPR001279">
    <property type="entry name" value="Metallo-B-lactamas"/>
</dbReference>
<sequence>MNAVDLTLTAESPIAEVWFLDVGQGDCTIIIDPITNSALLIDCPAGRAEQIVEFTRSRGISIHTVIATHWDVDHYGGIARVASASTPSRIIYNHDTLFSDDKKSGFKIRTTLLQFLDFDRSQTRLDGAIEGARGMLGAISWCMLAPDQRELTEAYARKKRNLASAIVLVQIGATRILIGGDAVGSTWERLIHDGVRIDADILRWPHHGADLHGDRDGEIRKDVLETVAPEHLIISTGASNRYGHPSATIVASAAVHSKVMCTQVTPGCFGYVTRESRNSGTAQSALAGLRSTQCAGSVQALVMPSTVVISTHPADQQMRINQWPSPLCKEV</sequence>
<dbReference type="SUPFAM" id="SSF56281">
    <property type="entry name" value="Metallo-hydrolase/oxidoreductase"/>
    <property type="match status" value="1"/>
</dbReference>
<reference evidence="2 3" key="1">
    <citation type="submission" date="2017-06" db="EMBL/GenBank/DDBJ databases">
        <authorList>
            <person name="Kim H.J."/>
            <person name="Triplett B.A."/>
        </authorList>
    </citation>
    <scope>NUCLEOTIDE SEQUENCE [LARGE SCALE GENOMIC DNA]</scope>
    <source>
        <strain evidence="2 3">CGMCC 4.1858</strain>
    </source>
</reference>
<evidence type="ECO:0000313" key="2">
    <source>
        <dbReference type="EMBL" id="SNT19670.1"/>
    </source>
</evidence>
<dbReference type="InterPro" id="IPR036866">
    <property type="entry name" value="RibonucZ/Hydroxyglut_hydro"/>
</dbReference>
<dbReference type="GO" id="GO:0016787">
    <property type="term" value="F:hydrolase activity"/>
    <property type="evidence" value="ECO:0007669"/>
    <property type="project" value="UniProtKB-KW"/>
</dbReference>
<proteinExistence type="predicted"/>
<keyword evidence="2" id="KW-0378">Hydrolase</keyword>
<dbReference type="OrthoDB" id="9783680at2"/>
<dbReference type="RefSeq" id="WP_107418574.1">
    <property type="nucleotide sequence ID" value="NZ_FZOF01000016.1"/>
</dbReference>
<dbReference type="PANTHER" id="PTHR30619">
    <property type="entry name" value="DNA INTERNALIZATION/COMPETENCE PROTEIN COMEC/REC2"/>
    <property type="match status" value="1"/>
</dbReference>
<protein>
    <submittedName>
        <fullName evidence="2">Metal-dependent hydrolase, beta-lactamase superfamily II</fullName>
    </submittedName>
</protein>
<dbReference type="Gene3D" id="3.60.15.10">
    <property type="entry name" value="Ribonuclease Z/Hydroxyacylglutathione hydrolase-like"/>
    <property type="match status" value="1"/>
</dbReference>
<dbReference type="Proteomes" id="UP000198280">
    <property type="component" value="Unassembled WGS sequence"/>
</dbReference>
<evidence type="ECO:0000313" key="3">
    <source>
        <dbReference type="Proteomes" id="UP000198280"/>
    </source>
</evidence>
<evidence type="ECO:0000259" key="1">
    <source>
        <dbReference type="Pfam" id="PF00753"/>
    </source>
</evidence>
<dbReference type="PANTHER" id="PTHR30619:SF1">
    <property type="entry name" value="RECOMBINATION PROTEIN 2"/>
    <property type="match status" value="1"/>
</dbReference>
<keyword evidence="3" id="KW-1185">Reference proteome</keyword>
<dbReference type="InterPro" id="IPR052159">
    <property type="entry name" value="Competence_DNA_uptake"/>
</dbReference>
<name>A0A239KNR4_9ACTN</name>
<dbReference type="AlphaFoldDB" id="A0A239KNR4"/>
<feature type="domain" description="Metallo-beta-lactamase" evidence="1">
    <location>
        <begin position="21"/>
        <end position="104"/>
    </location>
</feature>
<organism evidence="2 3">
    <name type="scientific">Actinacidiphila glaucinigra</name>
    <dbReference type="NCBI Taxonomy" id="235986"/>
    <lineage>
        <taxon>Bacteria</taxon>
        <taxon>Bacillati</taxon>
        <taxon>Actinomycetota</taxon>
        <taxon>Actinomycetes</taxon>
        <taxon>Kitasatosporales</taxon>
        <taxon>Streptomycetaceae</taxon>
        <taxon>Actinacidiphila</taxon>
    </lineage>
</organism>
<accession>A0A239KNR4</accession>
<gene>
    <name evidence="2" type="ORF">SAMN05216252_11677</name>
</gene>
<dbReference type="EMBL" id="FZOF01000016">
    <property type="protein sequence ID" value="SNT19670.1"/>
    <property type="molecule type" value="Genomic_DNA"/>
</dbReference>